<name>A0A5D2DCH1_GOSDA</name>
<organism evidence="1 2">
    <name type="scientific">Gossypium darwinii</name>
    <name type="common">Darwin's cotton</name>
    <name type="synonym">Gossypium barbadense var. darwinii</name>
    <dbReference type="NCBI Taxonomy" id="34276"/>
    <lineage>
        <taxon>Eukaryota</taxon>
        <taxon>Viridiplantae</taxon>
        <taxon>Streptophyta</taxon>
        <taxon>Embryophyta</taxon>
        <taxon>Tracheophyta</taxon>
        <taxon>Spermatophyta</taxon>
        <taxon>Magnoliopsida</taxon>
        <taxon>eudicotyledons</taxon>
        <taxon>Gunneridae</taxon>
        <taxon>Pentapetalae</taxon>
        <taxon>rosids</taxon>
        <taxon>malvids</taxon>
        <taxon>Malvales</taxon>
        <taxon>Malvaceae</taxon>
        <taxon>Malvoideae</taxon>
        <taxon>Gossypium</taxon>
    </lineage>
</organism>
<dbReference type="EMBL" id="CM017702">
    <property type="protein sequence ID" value="TYG79511.1"/>
    <property type="molecule type" value="Genomic_DNA"/>
</dbReference>
<reference evidence="1 2" key="1">
    <citation type="submission" date="2019-06" db="EMBL/GenBank/DDBJ databases">
        <title>WGS assembly of Gossypium darwinii.</title>
        <authorList>
            <person name="Chen Z.J."/>
            <person name="Sreedasyam A."/>
            <person name="Ando A."/>
            <person name="Song Q."/>
            <person name="De L."/>
            <person name="Hulse-Kemp A."/>
            <person name="Ding M."/>
            <person name="Ye W."/>
            <person name="Kirkbride R."/>
            <person name="Jenkins J."/>
            <person name="Plott C."/>
            <person name="Lovell J."/>
            <person name="Lin Y.-M."/>
            <person name="Vaughn R."/>
            <person name="Liu B."/>
            <person name="Li W."/>
            <person name="Simpson S."/>
            <person name="Scheffler B."/>
            <person name="Saski C."/>
            <person name="Grover C."/>
            <person name="Hu G."/>
            <person name="Conover J."/>
            <person name="Carlson J."/>
            <person name="Shu S."/>
            <person name="Boston L."/>
            <person name="Williams M."/>
            <person name="Peterson D."/>
            <person name="Mcgee K."/>
            <person name="Jones D."/>
            <person name="Wendel J."/>
            <person name="Stelly D."/>
            <person name="Grimwood J."/>
            <person name="Schmutz J."/>
        </authorList>
    </citation>
    <scope>NUCLEOTIDE SEQUENCE [LARGE SCALE GENOMIC DNA]</scope>
    <source>
        <strain evidence="1">1808015.09</strain>
    </source>
</reference>
<keyword evidence="2" id="KW-1185">Reference proteome</keyword>
<proteinExistence type="predicted"/>
<accession>A0A5D2DCH1</accession>
<evidence type="ECO:0000313" key="1">
    <source>
        <dbReference type="EMBL" id="TYG79511.1"/>
    </source>
</evidence>
<sequence>MVYILYKGPEMPCLRIIRKCININTAVRRGNTKVSLPRNNSTKGDPITGIASGTPTQKSENLKALFCSCNYNARKSSRLSHLYIDRYRPLESSIYLFISFSLL</sequence>
<gene>
    <name evidence="1" type="ORF">ES288_D02G144000v1</name>
</gene>
<evidence type="ECO:0000313" key="2">
    <source>
        <dbReference type="Proteomes" id="UP000323506"/>
    </source>
</evidence>
<protein>
    <submittedName>
        <fullName evidence="1">Uncharacterized protein</fullName>
    </submittedName>
</protein>
<dbReference type="AlphaFoldDB" id="A0A5D2DCH1"/>
<dbReference type="Proteomes" id="UP000323506">
    <property type="component" value="Chromosome D02"/>
</dbReference>